<feature type="transmembrane region" description="Helical" evidence="6">
    <location>
        <begin position="330"/>
        <end position="355"/>
    </location>
</feature>
<feature type="transmembrane region" description="Helical" evidence="6">
    <location>
        <begin position="38"/>
        <end position="59"/>
    </location>
</feature>
<feature type="transmembrane region" description="Helical" evidence="6">
    <location>
        <begin position="228"/>
        <end position="248"/>
    </location>
</feature>
<dbReference type="Gene3D" id="1.20.1740.10">
    <property type="entry name" value="Amino acid/polyamine transporter I"/>
    <property type="match status" value="1"/>
</dbReference>
<feature type="transmembrane region" description="Helical" evidence="6">
    <location>
        <begin position="393"/>
        <end position="410"/>
    </location>
</feature>
<dbReference type="AlphaFoldDB" id="A0A813UB34"/>
<comment type="subcellular location">
    <subcellularLocation>
        <location evidence="1">Membrane</location>
        <topology evidence="1">Multi-pass membrane protein</topology>
    </subcellularLocation>
</comment>
<name>A0A813UB34_ADIRI</name>
<feature type="transmembrane region" description="Helical" evidence="6">
    <location>
        <begin position="155"/>
        <end position="173"/>
    </location>
</feature>
<dbReference type="GO" id="GO:0022857">
    <property type="term" value="F:transmembrane transporter activity"/>
    <property type="evidence" value="ECO:0007669"/>
    <property type="project" value="InterPro"/>
</dbReference>
<dbReference type="Proteomes" id="UP000663852">
    <property type="component" value="Unassembled WGS sequence"/>
</dbReference>
<evidence type="ECO:0000256" key="4">
    <source>
        <dbReference type="ARBA" id="ARBA00022989"/>
    </source>
</evidence>
<feature type="transmembrane region" description="Helical" evidence="6">
    <location>
        <begin position="453"/>
        <end position="479"/>
    </location>
</feature>
<dbReference type="OrthoDB" id="10054429at2759"/>
<evidence type="ECO:0000256" key="5">
    <source>
        <dbReference type="ARBA" id="ARBA00023136"/>
    </source>
</evidence>
<feature type="transmembrane region" description="Helical" evidence="6">
    <location>
        <begin position="491"/>
        <end position="511"/>
    </location>
</feature>
<keyword evidence="5 6" id="KW-0472">Membrane</keyword>
<keyword evidence="4 6" id="KW-1133">Transmembrane helix</keyword>
<dbReference type="PANTHER" id="PTHR45649:SF26">
    <property type="entry name" value="OS04G0435100 PROTEIN"/>
    <property type="match status" value="1"/>
</dbReference>
<proteinExistence type="predicted"/>
<dbReference type="EMBL" id="CAJNOR010000157">
    <property type="protein sequence ID" value="CAF0821251.1"/>
    <property type="molecule type" value="Genomic_DNA"/>
</dbReference>
<dbReference type="PANTHER" id="PTHR45649">
    <property type="entry name" value="AMINO-ACID PERMEASE BAT1"/>
    <property type="match status" value="1"/>
</dbReference>
<evidence type="ECO:0000256" key="1">
    <source>
        <dbReference type="ARBA" id="ARBA00004141"/>
    </source>
</evidence>
<sequence>MPVDTITNRYKKEDEDADIRLLHEMGYVQELYRGMSPFMSFTFCFTAMHVLASITLGFTSTLVTGGSAVALYSWIIGSIFTVFVGLSLAEIASVYPSAGSVYHWAGQLVSIQQAPVMSFICGWINFLGNVAGDAAYASGFANVISSVFIANDKPALSNGVQVAIGIFTLFLYAAQNALRIDQNGWMNNIAAIFQIVSSLVMVFVLYAGSEHKVTVYELFTSTYNGTGFPFAYVCLIGILSALFPLSGYEGNVRCLRYNWIEIILANIGGAHLAEETQNASRAVPRGIVATCLCSIVFGAIYLFALLFAIPNVKDFMAHHEGGNGKMNLAVATYQLAVPGVGAQILIFILLINLYAGGMSSMTVSSRIGFSLARDGVFPYSSYLRRVYQKTKTPLVNIIFVFVLDALFVLSQLFSTGLFLCLVAIGTIGLQISYLMPILFRCTVARKTFAKGEFNLGVFGIPVAVISSIWLTLTSIIMFLPMRYPITIDNMNYTIVAFAGVFILAGGYWFFAARHWFVGPRRTDYTIPLLPAGGVHNEDKLTNESMLVE</sequence>
<dbReference type="InterPro" id="IPR002293">
    <property type="entry name" value="AA/rel_permease1"/>
</dbReference>
<protein>
    <submittedName>
        <fullName evidence="8">Uncharacterized protein</fullName>
    </submittedName>
</protein>
<dbReference type="GO" id="GO:0016020">
    <property type="term" value="C:membrane"/>
    <property type="evidence" value="ECO:0007669"/>
    <property type="project" value="UniProtKB-SubCell"/>
</dbReference>
<evidence type="ECO:0000256" key="3">
    <source>
        <dbReference type="ARBA" id="ARBA00022692"/>
    </source>
</evidence>
<keyword evidence="2" id="KW-0813">Transport</keyword>
<reference evidence="8" key="1">
    <citation type="submission" date="2021-02" db="EMBL/GenBank/DDBJ databases">
        <authorList>
            <person name="Nowell W R."/>
        </authorList>
    </citation>
    <scope>NUCLEOTIDE SEQUENCE</scope>
</reference>
<evidence type="ECO:0000313" key="8">
    <source>
        <dbReference type="EMBL" id="CAF0821251.1"/>
    </source>
</evidence>
<evidence type="ECO:0000313" key="9">
    <source>
        <dbReference type="Proteomes" id="UP000663828"/>
    </source>
</evidence>
<dbReference type="EMBL" id="CAJNOJ010000013">
    <property type="protein sequence ID" value="CAF0803679.1"/>
    <property type="molecule type" value="Genomic_DNA"/>
</dbReference>
<evidence type="ECO:0000313" key="7">
    <source>
        <dbReference type="EMBL" id="CAF0803679.1"/>
    </source>
</evidence>
<organism evidence="8 9">
    <name type="scientific">Adineta ricciae</name>
    <name type="common">Rotifer</name>
    <dbReference type="NCBI Taxonomy" id="249248"/>
    <lineage>
        <taxon>Eukaryota</taxon>
        <taxon>Metazoa</taxon>
        <taxon>Spiralia</taxon>
        <taxon>Gnathifera</taxon>
        <taxon>Rotifera</taxon>
        <taxon>Eurotatoria</taxon>
        <taxon>Bdelloidea</taxon>
        <taxon>Adinetida</taxon>
        <taxon>Adinetidae</taxon>
        <taxon>Adineta</taxon>
    </lineage>
</organism>
<gene>
    <name evidence="7" type="ORF">EDS130_LOCUS4985</name>
    <name evidence="8" type="ORF">XAT740_LOCUS3972</name>
</gene>
<keyword evidence="3 6" id="KW-0812">Transmembrane</keyword>
<evidence type="ECO:0000256" key="2">
    <source>
        <dbReference type="ARBA" id="ARBA00022448"/>
    </source>
</evidence>
<feature type="transmembrane region" description="Helical" evidence="6">
    <location>
        <begin position="416"/>
        <end position="441"/>
    </location>
</feature>
<evidence type="ECO:0000256" key="6">
    <source>
        <dbReference type="SAM" id="Phobius"/>
    </source>
</evidence>
<dbReference type="Pfam" id="PF13520">
    <property type="entry name" value="AA_permease_2"/>
    <property type="match status" value="2"/>
</dbReference>
<keyword evidence="9" id="KW-1185">Reference proteome</keyword>
<dbReference type="PIRSF" id="PIRSF006060">
    <property type="entry name" value="AA_transporter"/>
    <property type="match status" value="1"/>
</dbReference>
<feature type="transmembrane region" description="Helical" evidence="6">
    <location>
        <begin position="71"/>
        <end position="95"/>
    </location>
</feature>
<feature type="transmembrane region" description="Helical" evidence="6">
    <location>
        <begin position="185"/>
        <end position="208"/>
    </location>
</feature>
<feature type="transmembrane region" description="Helical" evidence="6">
    <location>
        <begin position="287"/>
        <end position="310"/>
    </location>
</feature>
<accession>A0A813UB34</accession>
<dbReference type="Proteomes" id="UP000663828">
    <property type="component" value="Unassembled WGS sequence"/>
</dbReference>
<comment type="caution">
    <text evidence="8">The sequence shown here is derived from an EMBL/GenBank/DDBJ whole genome shotgun (WGS) entry which is preliminary data.</text>
</comment>